<accession>A0A553NSX6</accession>
<dbReference type="Proteomes" id="UP000318571">
    <property type="component" value="Chromosome 1"/>
</dbReference>
<dbReference type="OMA" id="HEHAMEC"/>
<name>A0A553NSX6_TIGCA</name>
<dbReference type="GO" id="GO:0005929">
    <property type="term" value="C:cilium"/>
    <property type="evidence" value="ECO:0007669"/>
    <property type="project" value="TreeGrafter"/>
</dbReference>
<protein>
    <submittedName>
        <fullName evidence="2">Uncharacterized protein</fullName>
    </submittedName>
</protein>
<evidence type="ECO:0000313" key="3">
    <source>
        <dbReference type="Proteomes" id="UP000318571"/>
    </source>
</evidence>
<sequence>MDKPGPMETMVKFQMASVREKRDVDALEDDPDTKQLFLDQGTWEAQQEKEMQEYLDALNKQPNNNEDGTKGQVLEMQQANNEPGVVEESAREAMAALNSQEIAETELSNMRDQKSNLEAEIVSLELDVEQLQSLYEEQETILDRIFGGAYGSEDENHLESSLDQHEQMRNRIVEANFKWRQAQLMVDYAYKQLEHAVTKWTDVQTIDPSNLEQRYAVASETRNNLVAASQNIQGAQRYLSNVQFPYCAPPEVETLNKATAYIFTDMQTPDRHEHAMECYTITSKRCGALLQWITQVVSQTISRDLDDINAKVKEASMKLRTERVRLIKEKVKEVMGKDVDIAVADVNTDVKVDLNLNDLAMTEGIDPNSLTLTAEELKALGLLLEEDLAPPPSQTEVFGEQMERLNQTYREDADRVQRQIEESRERMHQKLEQQLAVRRQRRARKNIEAKEREALIAS</sequence>
<dbReference type="EMBL" id="VCGU01000010">
    <property type="protein sequence ID" value="TRY68519.1"/>
    <property type="molecule type" value="Genomic_DNA"/>
</dbReference>
<comment type="caution">
    <text evidence="2">The sequence shown here is derived from an EMBL/GenBank/DDBJ whole genome shotgun (WGS) entry which is preliminary data.</text>
</comment>
<dbReference type="PANTHER" id="PTHR21974:SF2">
    <property type="entry name" value="RE15880P"/>
    <property type="match status" value="1"/>
</dbReference>
<evidence type="ECO:0000313" key="2">
    <source>
        <dbReference type="EMBL" id="TRY68519.1"/>
    </source>
</evidence>
<organism evidence="2 3">
    <name type="scientific">Tigriopus californicus</name>
    <name type="common">Marine copepod</name>
    <dbReference type="NCBI Taxonomy" id="6832"/>
    <lineage>
        <taxon>Eukaryota</taxon>
        <taxon>Metazoa</taxon>
        <taxon>Ecdysozoa</taxon>
        <taxon>Arthropoda</taxon>
        <taxon>Crustacea</taxon>
        <taxon>Multicrustacea</taxon>
        <taxon>Hexanauplia</taxon>
        <taxon>Copepoda</taxon>
        <taxon>Harpacticoida</taxon>
        <taxon>Harpacticidae</taxon>
        <taxon>Tigriopus</taxon>
    </lineage>
</organism>
<keyword evidence="1" id="KW-0175">Coiled coil</keyword>
<dbReference type="AlphaFoldDB" id="A0A553NSX6"/>
<feature type="coiled-coil region" evidence="1">
    <location>
        <begin position="399"/>
        <end position="433"/>
    </location>
</feature>
<feature type="coiled-coil region" evidence="1">
    <location>
        <begin position="100"/>
        <end position="141"/>
    </location>
</feature>
<keyword evidence="3" id="KW-1185">Reference proteome</keyword>
<dbReference type="PANTHER" id="PTHR21974">
    <property type="entry name" value="RE15880P"/>
    <property type="match status" value="1"/>
</dbReference>
<reference evidence="2 3" key="1">
    <citation type="journal article" date="2018" name="Nat. Ecol. Evol.">
        <title>Genomic signatures of mitonuclear coevolution across populations of Tigriopus californicus.</title>
        <authorList>
            <person name="Barreto F.S."/>
            <person name="Watson E.T."/>
            <person name="Lima T.G."/>
            <person name="Willett C.S."/>
            <person name="Edmands S."/>
            <person name="Li W."/>
            <person name="Burton R.S."/>
        </authorList>
    </citation>
    <scope>NUCLEOTIDE SEQUENCE [LARGE SCALE GENOMIC DNA]</scope>
    <source>
        <strain evidence="2 3">San Diego</strain>
    </source>
</reference>
<proteinExistence type="predicted"/>
<gene>
    <name evidence="2" type="ORF">TCAL_09396</name>
</gene>
<evidence type="ECO:0000256" key="1">
    <source>
        <dbReference type="SAM" id="Coils"/>
    </source>
</evidence>